<feature type="region of interest" description="Disordered" evidence="1">
    <location>
        <begin position="1205"/>
        <end position="1232"/>
    </location>
</feature>
<evidence type="ECO:0000259" key="2">
    <source>
        <dbReference type="Pfam" id="PF03011"/>
    </source>
</evidence>
<feature type="domain" description="Duffy-antigen binding" evidence="3">
    <location>
        <begin position="294"/>
        <end position="411"/>
    </location>
</feature>
<dbReference type="VEuPathDB" id="PlasmoDB:PRG01_0018500"/>
<dbReference type="Pfam" id="PF05424">
    <property type="entry name" value="Duffy_binding"/>
    <property type="match status" value="2"/>
</dbReference>
<dbReference type="InterPro" id="IPR029211">
    <property type="entry name" value="PfEMP1_ATS"/>
</dbReference>
<feature type="domain" description="Duffy-antigen binding" evidence="3">
    <location>
        <begin position="14"/>
        <end position="144"/>
    </location>
</feature>
<feature type="region of interest" description="Disordered" evidence="1">
    <location>
        <begin position="1468"/>
        <end position="1495"/>
    </location>
</feature>
<feature type="compositionally biased region" description="Acidic residues" evidence="1">
    <location>
        <begin position="934"/>
        <end position="944"/>
    </location>
</feature>
<dbReference type="Proteomes" id="UP000027581">
    <property type="component" value="Unassembled WGS sequence"/>
</dbReference>
<dbReference type="Gene3D" id="1.10.1900.40">
    <property type="entry name" value="Acidic terminal segments, variant surface antigen of PfEMP1"/>
    <property type="match status" value="2"/>
</dbReference>
<dbReference type="Pfam" id="PF15445">
    <property type="entry name" value="ATS"/>
    <property type="match status" value="1"/>
</dbReference>
<dbReference type="GO" id="GO:0016020">
    <property type="term" value="C:membrane"/>
    <property type="evidence" value="ECO:0007669"/>
    <property type="project" value="InterPro"/>
</dbReference>
<feature type="region of interest" description="Disordered" evidence="1">
    <location>
        <begin position="1393"/>
        <end position="1426"/>
    </location>
</feature>
<feature type="compositionally biased region" description="Low complexity" evidence="1">
    <location>
        <begin position="478"/>
        <end position="489"/>
    </location>
</feature>
<dbReference type="SUPFAM" id="SSF140924">
    <property type="entry name" value="Duffy binding domain-like"/>
    <property type="match status" value="2"/>
</dbReference>
<proteinExistence type="predicted"/>
<dbReference type="Pfam" id="PF03011">
    <property type="entry name" value="PFEMP"/>
    <property type="match status" value="1"/>
</dbReference>
<evidence type="ECO:0000256" key="1">
    <source>
        <dbReference type="SAM" id="MobiDB-lite"/>
    </source>
</evidence>
<feature type="compositionally biased region" description="Polar residues" evidence="1">
    <location>
        <begin position="1410"/>
        <end position="1421"/>
    </location>
</feature>
<keyword evidence="8" id="KW-1185">Reference proteome</keyword>
<dbReference type="InterPro" id="IPR008602">
    <property type="entry name" value="Duffy-antigen-binding"/>
</dbReference>
<feature type="region of interest" description="Disordered" evidence="1">
    <location>
        <begin position="460"/>
        <end position="489"/>
    </location>
</feature>
<protein>
    <submittedName>
        <fullName evidence="7">Erythrocyte membrane protein 1, EMP1</fullName>
    </submittedName>
</protein>
<accession>A0A060RMP6</accession>
<dbReference type="InterPro" id="IPR054595">
    <property type="entry name" value="DBL_C"/>
</dbReference>
<reference evidence="7" key="2">
    <citation type="submission" date="2014-05" db="EMBL/GenBank/DDBJ databases">
        <title>The genome sequences of chimpanzee malaria parasites reveal the path to human adaptation.</title>
        <authorList>
            <person name="Otto T.D."/>
            <person name="Rayner J.C."/>
            <person name="Boehme U."/>
            <person name="Pain A."/>
            <person name="Spottiswoode N."/>
            <person name="Sanders M."/>
            <person name="Quail M."/>
            <person name="Ollomo B."/>
            <person name="Renaud F."/>
            <person name="Thomas A.W."/>
            <person name="Prugnolle F."/>
            <person name="Conway D.J."/>
            <person name="Newbold C."/>
            <person name="Berriman M."/>
        </authorList>
    </citation>
    <scope>NUCLEOTIDE SEQUENCE [LARGE SCALE GENOMIC DNA]</scope>
    <source>
        <strain evidence="7">CDC</strain>
    </source>
</reference>
<evidence type="ECO:0000259" key="6">
    <source>
        <dbReference type="Pfam" id="PF22672"/>
    </source>
</evidence>
<evidence type="ECO:0000259" key="4">
    <source>
        <dbReference type="Pfam" id="PF15445"/>
    </source>
</evidence>
<name>A0A060RMP6_PLARE</name>
<feature type="domain" description="Duffy-binding-like" evidence="2">
    <location>
        <begin position="772"/>
        <end position="913"/>
    </location>
</feature>
<feature type="region of interest" description="Disordered" evidence="1">
    <location>
        <begin position="265"/>
        <end position="297"/>
    </location>
</feature>
<feature type="region of interest" description="Disordered" evidence="1">
    <location>
        <begin position="428"/>
        <end position="447"/>
    </location>
</feature>
<dbReference type="Gene3D" id="1.20.58.1930">
    <property type="match status" value="1"/>
</dbReference>
<dbReference type="Gene3D" id="1.20.58.830">
    <property type="match status" value="1"/>
</dbReference>
<feature type="compositionally biased region" description="Basic and acidic residues" evidence="1">
    <location>
        <begin position="334"/>
        <end position="349"/>
    </location>
</feature>
<sequence>SVEKSGSSSSSGSICVPPRRRRLYIKKIQDWAESQGKGDKQVEGEGKGGSSEKSQANGESSDSSGRDGQKTPVSSGRDGSSEQSGQVKANDQGAGSGDGKPGGSDGQTATQPPDPLLEAFIQSAAVETFFLWDRYKKEWEHKNKPQNGGLLGLSGGVGTYSEAMGGWGTGSQSGSSVGGIFGNKDPSQLAGARAGPRLQFGAGLGGTPGGFPGGPYPQGLGLSESSWTAAAEPGAQRSLFNTDEGTSQTGELDGNLLNNRLQLRTPSQPQQSQLQPLSLTLDSDPENTPPQTLLASGNIPPDFLRQMFYTLGDYRDILVGNVPHGIDKVSATVDDQKEKDASGKESDMKKIKNALNSYFSNSENQSQSRVNTPSQPSDKTRQTLWGDFAQNIWHGMICALTYEDKSEIEAKKPDGTTTLQRNNDVYNKFFGDENKTDKPTPSTNTGTFYKEYQYSVVKLSDKDSDSTGPKTVGPNGDSPTSSTATGSTTLADFTSRPAYFRYLEEWGETFCRERKRRLDKIKHECKVEENGDRRRGGNGGTKTPKCSCYGEDCDEISKQNYDIISNFKCPKCGKYCRLYKRWIRKKKEEYDEQEKAYNTELESAKSNNGAKEFCGTLGKDAADFLKRLKNGPCKNNNDDNENRKGKTIFDNIGDTFKPAKNCGTCSKFSVNCKSGKCDNEKGTNCRNKNSISAEDIETMVNSTDDVSMVVSDNSGNGNGFESVLPECTNVHIFNGIRKDVWKCGYVCGVDVCEQTNVNEGTDGKEYIQIRALLAHWVHNFLEDYNRIRTKLKLCTNSGEQTICIKDCGEKCTCVEKWINKKRDEWPNIRDRYVKQYNGGDTEKKTLVRNFLEDLQSQIDVNKSIGSSAELRDFESKICNCTKSSKTKDTDERDIIQCLLDRLQQKAEKCQKQHIGEPNQPCGDNSAPKQTPPEEPFEEEEDPENQVEKPNICGDMKTTEEKVVDDKCEEEKNPSSTVTDEEGKEKTEEAPSAPPSTPSPTEGPDQDIDNKPKENQVTEDKSQPRGEKKTNQQPTPQVVPPKPPVEKNPFNHPHVQTALASSTLAWSKKTTRPVDLFSIMEIPQNDYDMPTLKSKNRYTPYKSAQYRGKRYIYIEGDSGTDSGYTDHYSDITSSSESEYEELDINDIYVPGTPKYKTLIEVVLEPSKRDTQSDIQNDDTTTNKLTNIEWNQLKDEFISIMLQNEQNTEPNDYTSGDIPTNTNNTTPSHDNVDNNTHPIPSRDHMYQKPFIMSIHDRNLLSGEEYNYDMSNNSGIYPSSSNRHSLSGTKNPISDNRDSYSGKNNTYSGTDLINDSLNSGNQPIDIYDELLKRKENELFGTEHKKKNTSTNSVAKNTYSDPITNQLNLFHKWLDRHRNMCEKCSNKVEMLDKLKEGWDNDNNNNSGNKTSGNITPTSGIPSDNNMHSDIHPSDIPSGNKTLNSDVSIQIHMDNPKTTNEFTYVDNISPNLVGHPKPVDENPTNPNLVGNPNPVDENPTNPNPNHVQIEMDVNNHKLVEENYPIRDMWDI</sequence>
<feature type="compositionally biased region" description="Polar residues" evidence="1">
    <location>
        <begin position="71"/>
        <end position="89"/>
    </location>
</feature>
<dbReference type="InterPro" id="IPR041480">
    <property type="entry name" value="CIDR1_gamma"/>
</dbReference>
<feature type="domain" description="Duffy-binding-like" evidence="6">
    <location>
        <begin position="505"/>
        <end position="659"/>
    </location>
</feature>
<feature type="region of interest" description="Disordered" evidence="1">
    <location>
        <begin position="26"/>
        <end position="114"/>
    </location>
</feature>
<evidence type="ECO:0000259" key="5">
    <source>
        <dbReference type="Pfam" id="PF18562"/>
    </source>
</evidence>
<organism evidence="7 8">
    <name type="scientific">Plasmodium reichenowi</name>
    <dbReference type="NCBI Taxonomy" id="5854"/>
    <lineage>
        <taxon>Eukaryota</taxon>
        <taxon>Sar</taxon>
        <taxon>Alveolata</taxon>
        <taxon>Apicomplexa</taxon>
        <taxon>Aconoidasida</taxon>
        <taxon>Haemosporida</taxon>
        <taxon>Plasmodiidae</taxon>
        <taxon>Plasmodium</taxon>
        <taxon>Plasmodium (Laverania)</taxon>
    </lineage>
</organism>
<dbReference type="VEuPathDB" id="PlasmoDB:PRCDC_0012200"/>
<feature type="region of interest" description="Disordered" evidence="1">
    <location>
        <begin position="1274"/>
        <end position="1304"/>
    </location>
</feature>
<dbReference type="EMBL" id="HG810742">
    <property type="protein sequence ID" value="CDO62085.1"/>
    <property type="molecule type" value="Genomic_DNA"/>
</dbReference>
<feature type="compositionally biased region" description="Basic and acidic residues" evidence="1">
    <location>
        <begin position="956"/>
        <end position="972"/>
    </location>
</feature>
<dbReference type="Pfam" id="PF18562">
    <property type="entry name" value="CIDR1_gamma"/>
    <property type="match status" value="1"/>
</dbReference>
<feature type="domain" description="Cysteine-rich interdomain region 1 gamma" evidence="5">
    <location>
        <begin position="703"/>
        <end position="756"/>
    </location>
</feature>
<dbReference type="InterPro" id="IPR044932">
    <property type="entry name" value="PfEMP1_ATS_sf"/>
</dbReference>
<feature type="compositionally biased region" description="Gly residues" evidence="1">
    <location>
        <begin position="94"/>
        <end position="105"/>
    </location>
</feature>
<feature type="region of interest" description="Disordered" evidence="1">
    <location>
        <begin position="330"/>
        <end position="349"/>
    </location>
</feature>
<feature type="region of interest" description="Disordered" evidence="1">
    <location>
        <begin position="908"/>
        <end position="1051"/>
    </location>
</feature>
<reference evidence="7" key="1">
    <citation type="submission" date="2014-01" db="EMBL/GenBank/DDBJ databases">
        <authorList>
            <person name="Aslett M."/>
        </authorList>
    </citation>
    <scope>NUCLEOTIDE SEQUENCE</scope>
    <source>
        <strain evidence="7">CDC</strain>
    </source>
</reference>
<feature type="compositionally biased region" description="Basic and acidic residues" evidence="1">
    <location>
        <begin position="36"/>
        <end position="46"/>
    </location>
</feature>
<dbReference type="GO" id="GO:0046789">
    <property type="term" value="F:host cell surface receptor binding"/>
    <property type="evidence" value="ECO:0007669"/>
    <property type="project" value="InterPro"/>
</dbReference>
<gene>
    <name evidence="7" type="primary">VAR</name>
    <name evidence="7" type="ORF">PRCDC_0012200</name>
</gene>
<feature type="compositionally biased region" description="Low complexity" evidence="1">
    <location>
        <begin position="1396"/>
        <end position="1409"/>
    </location>
</feature>
<feature type="compositionally biased region" description="Low complexity" evidence="1">
    <location>
        <begin position="265"/>
        <end position="282"/>
    </location>
</feature>
<dbReference type="InterPro" id="IPR004258">
    <property type="entry name" value="DBL"/>
</dbReference>
<feature type="non-terminal residue" evidence="7">
    <location>
        <position position="1"/>
    </location>
</feature>
<feature type="compositionally biased region" description="Polar residues" evidence="1">
    <location>
        <begin position="358"/>
        <end position="377"/>
    </location>
</feature>
<evidence type="ECO:0000259" key="3">
    <source>
        <dbReference type="Pfam" id="PF05424"/>
    </source>
</evidence>
<feature type="compositionally biased region" description="Basic and acidic residues" evidence="1">
    <location>
        <begin position="1007"/>
        <end position="1029"/>
    </location>
</feature>
<feature type="region of interest" description="Disordered" evidence="1">
    <location>
        <begin position="358"/>
        <end position="381"/>
    </location>
</feature>
<dbReference type="InterPro" id="IPR042202">
    <property type="entry name" value="Duffy-ag-bd_sf"/>
</dbReference>
<dbReference type="Gene3D" id="1.20.1310.20">
    <property type="entry name" value="Duffy-antigen binding domain"/>
    <property type="match status" value="1"/>
</dbReference>
<feature type="domain" description="Plasmodium falciparum erythrocyte membrane protein 1 acidic terminal segment" evidence="4">
    <location>
        <begin position="1058"/>
        <end position="1526"/>
    </location>
</feature>
<evidence type="ECO:0000313" key="8">
    <source>
        <dbReference type="Proteomes" id="UP000027581"/>
    </source>
</evidence>
<feature type="region of interest" description="Disordered" evidence="1">
    <location>
        <begin position="1"/>
        <end position="20"/>
    </location>
</feature>
<dbReference type="FunFam" id="1.20.58.1930:FF:000001">
    <property type="entry name" value="Erythrocyte membrane protein 1, PfEMP1"/>
    <property type="match status" value="1"/>
</dbReference>
<evidence type="ECO:0000313" key="7">
    <source>
        <dbReference type="EMBL" id="CDO62085.1"/>
    </source>
</evidence>
<dbReference type="FunFam" id="1.10.1900.40:FF:000001">
    <property type="entry name" value="Erythrocyte membrane protein 1"/>
    <property type="match status" value="1"/>
</dbReference>
<feature type="compositionally biased region" description="Low complexity" evidence="1">
    <location>
        <begin position="1"/>
        <end position="13"/>
    </location>
</feature>
<feature type="compositionally biased region" description="Polar residues" evidence="1">
    <location>
        <begin position="1274"/>
        <end position="1291"/>
    </location>
</feature>
<dbReference type="Pfam" id="PF22672">
    <property type="entry name" value="DBL_C"/>
    <property type="match status" value="1"/>
</dbReference>
<dbReference type="VEuPathDB" id="PlasmoDB:PRG01_0403100"/>